<accession>X0TGH5</accession>
<feature type="non-terminal residue" evidence="9">
    <location>
        <position position="281"/>
    </location>
</feature>
<dbReference type="Pfam" id="PF00482">
    <property type="entry name" value="T2SSF"/>
    <property type="match status" value="2"/>
</dbReference>
<protein>
    <recommendedName>
        <fullName evidence="8">Type II secretion system protein GspF domain-containing protein</fullName>
    </recommendedName>
</protein>
<dbReference type="AlphaFoldDB" id="X0TGH5"/>
<name>X0TGH5_9ZZZZ</name>
<organism evidence="9">
    <name type="scientific">marine sediment metagenome</name>
    <dbReference type="NCBI Taxonomy" id="412755"/>
    <lineage>
        <taxon>unclassified sequences</taxon>
        <taxon>metagenomes</taxon>
        <taxon>ecological metagenomes</taxon>
    </lineage>
</organism>
<feature type="transmembrane region" description="Helical" evidence="7">
    <location>
        <begin position="74"/>
        <end position="94"/>
    </location>
</feature>
<dbReference type="EMBL" id="BARS01016301">
    <property type="protein sequence ID" value="GAF86411.1"/>
    <property type="molecule type" value="Genomic_DNA"/>
</dbReference>
<dbReference type="Gene3D" id="1.20.81.30">
    <property type="entry name" value="Type II secretion system (T2SS), domain F"/>
    <property type="match status" value="2"/>
</dbReference>
<evidence type="ECO:0000256" key="3">
    <source>
        <dbReference type="ARBA" id="ARBA00022475"/>
    </source>
</evidence>
<comment type="caution">
    <text evidence="9">The sequence shown here is derived from an EMBL/GenBank/DDBJ whole genome shotgun (WGS) entry which is preliminary data.</text>
</comment>
<dbReference type="PRINTS" id="PR00812">
    <property type="entry name" value="BCTERIALGSPF"/>
</dbReference>
<feature type="transmembrane region" description="Helical" evidence="7">
    <location>
        <begin position="114"/>
        <end position="143"/>
    </location>
</feature>
<dbReference type="PANTHER" id="PTHR30012">
    <property type="entry name" value="GENERAL SECRETION PATHWAY PROTEIN"/>
    <property type="match status" value="1"/>
</dbReference>
<dbReference type="InterPro" id="IPR018076">
    <property type="entry name" value="T2SS_GspF_dom"/>
</dbReference>
<keyword evidence="5 7" id="KW-1133">Transmembrane helix</keyword>
<evidence type="ECO:0000256" key="1">
    <source>
        <dbReference type="ARBA" id="ARBA00004651"/>
    </source>
</evidence>
<proteinExistence type="inferred from homology"/>
<dbReference type="InterPro" id="IPR003004">
    <property type="entry name" value="GspF/PilC"/>
</dbReference>
<keyword evidence="3" id="KW-1003">Cell membrane</keyword>
<evidence type="ECO:0000259" key="8">
    <source>
        <dbReference type="Pfam" id="PF00482"/>
    </source>
</evidence>
<evidence type="ECO:0000313" key="9">
    <source>
        <dbReference type="EMBL" id="GAF86411.1"/>
    </source>
</evidence>
<reference evidence="9" key="1">
    <citation type="journal article" date="2014" name="Front. Microbiol.">
        <title>High frequency of phylogenetically diverse reductive dehalogenase-homologous genes in deep subseafloor sedimentary metagenomes.</title>
        <authorList>
            <person name="Kawai M."/>
            <person name="Futagami T."/>
            <person name="Toyoda A."/>
            <person name="Takaki Y."/>
            <person name="Nishi S."/>
            <person name="Hori S."/>
            <person name="Arai W."/>
            <person name="Tsubouchi T."/>
            <person name="Morono Y."/>
            <person name="Uchiyama I."/>
            <person name="Ito T."/>
            <person name="Fujiyama A."/>
            <person name="Inagaki F."/>
            <person name="Takami H."/>
        </authorList>
    </citation>
    <scope>NUCLEOTIDE SEQUENCE</scope>
    <source>
        <strain evidence="9">Expedition CK06-06</strain>
    </source>
</reference>
<feature type="domain" description="Type II secretion system protein GspF" evidence="8">
    <location>
        <begin position="175"/>
        <end position="281"/>
    </location>
</feature>
<sequence>KFQQVIGEIIKKIETTGSFSEALAAFPKIFPPFYLGAIRAGEGGGTLADILDELADSLEKQDALQSELKQAMMYPCMIMVVMSAVTGFYAFYLMPKMMKLVIELGVPIPWYTRGVQFIIGSIMSLWIPIVVFAVVGSVALIFYRKTEGGAYNLAFMKMKIPLFGQVIQKSILCTFSHYLSLLLRSGFGLLPSLDLVKGTIGNKTIVRSIETIEERIKRGESFADSMKGLPFPGFMITMIGLGEKTGKVAEQLALINAYFEKDVERTIKKVLTMMEPIILVV</sequence>
<evidence type="ECO:0000256" key="6">
    <source>
        <dbReference type="ARBA" id="ARBA00023136"/>
    </source>
</evidence>
<gene>
    <name evidence="9" type="ORF">S01H1_26851</name>
</gene>
<evidence type="ECO:0000256" key="2">
    <source>
        <dbReference type="ARBA" id="ARBA00005745"/>
    </source>
</evidence>
<dbReference type="GO" id="GO:0005886">
    <property type="term" value="C:plasma membrane"/>
    <property type="evidence" value="ECO:0007669"/>
    <property type="project" value="UniProtKB-SubCell"/>
</dbReference>
<evidence type="ECO:0000256" key="7">
    <source>
        <dbReference type="SAM" id="Phobius"/>
    </source>
</evidence>
<dbReference type="PANTHER" id="PTHR30012:SF0">
    <property type="entry name" value="TYPE II SECRETION SYSTEM PROTEIN F-RELATED"/>
    <property type="match status" value="1"/>
</dbReference>
<evidence type="ECO:0000256" key="5">
    <source>
        <dbReference type="ARBA" id="ARBA00022989"/>
    </source>
</evidence>
<feature type="non-terminal residue" evidence="9">
    <location>
        <position position="1"/>
    </location>
</feature>
<keyword evidence="4 7" id="KW-0812">Transmembrane</keyword>
<dbReference type="InterPro" id="IPR042094">
    <property type="entry name" value="T2SS_GspF_sf"/>
</dbReference>
<comment type="similarity">
    <text evidence="2">Belongs to the GSP F family.</text>
</comment>
<feature type="domain" description="Type II secretion system protein GspF" evidence="8">
    <location>
        <begin position="2"/>
        <end position="95"/>
    </location>
</feature>
<keyword evidence="6 7" id="KW-0472">Membrane</keyword>
<comment type="subcellular location">
    <subcellularLocation>
        <location evidence="1">Cell membrane</location>
        <topology evidence="1">Multi-pass membrane protein</topology>
    </subcellularLocation>
</comment>
<evidence type="ECO:0000256" key="4">
    <source>
        <dbReference type="ARBA" id="ARBA00022692"/>
    </source>
</evidence>